<keyword evidence="2" id="KW-1185">Reference proteome</keyword>
<gene>
    <name evidence="1" type="ORF">Ccrd_025326</name>
</gene>
<evidence type="ECO:0000313" key="2">
    <source>
        <dbReference type="Proteomes" id="UP000243975"/>
    </source>
</evidence>
<accession>A0A103XB28</accession>
<reference evidence="1 2" key="1">
    <citation type="journal article" date="2016" name="Sci. Rep.">
        <title>The genome sequence of the outbreeding globe artichoke constructed de novo incorporating a phase-aware low-pass sequencing strategy of F1 progeny.</title>
        <authorList>
            <person name="Scaglione D."/>
            <person name="Reyes-Chin-Wo S."/>
            <person name="Acquadro A."/>
            <person name="Froenicke L."/>
            <person name="Portis E."/>
            <person name="Beitel C."/>
            <person name="Tirone M."/>
            <person name="Mauro R."/>
            <person name="Lo Monaco A."/>
            <person name="Mauromicale G."/>
            <person name="Faccioli P."/>
            <person name="Cattivelli L."/>
            <person name="Rieseberg L."/>
            <person name="Michelmore R."/>
            <person name="Lanteri S."/>
        </authorList>
    </citation>
    <scope>NUCLEOTIDE SEQUENCE [LARGE SCALE GENOMIC DNA]</scope>
    <source>
        <strain evidence="1">2C</strain>
    </source>
</reference>
<organism evidence="1 2">
    <name type="scientific">Cynara cardunculus var. scolymus</name>
    <name type="common">Globe artichoke</name>
    <name type="synonym">Cynara scolymus</name>
    <dbReference type="NCBI Taxonomy" id="59895"/>
    <lineage>
        <taxon>Eukaryota</taxon>
        <taxon>Viridiplantae</taxon>
        <taxon>Streptophyta</taxon>
        <taxon>Embryophyta</taxon>
        <taxon>Tracheophyta</taxon>
        <taxon>Spermatophyta</taxon>
        <taxon>Magnoliopsida</taxon>
        <taxon>eudicotyledons</taxon>
        <taxon>Gunneridae</taxon>
        <taxon>Pentapetalae</taxon>
        <taxon>asterids</taxon>
        <taxon>campanulids</taxon>
        <taxon>Asterales</taxon>
        <taxon>Asteraceae</taxon>
        <taxon>Carduoideae</taxon>
        <taxon>Cardueae</taxon>
        <taxon>Carduinae</taxon>
        <taxon>Cynara</taxon>
    </lineage>
</organism>
<sequence length="61" mass="6903">MATLGEAYQIININKVDGKQKRSRKQASSTMKEFDATSKDDVYNIDYHGVKTHPDPTPKHP</sequence>
<proteinExistence type="predicted"/>
<protein>
    <submittedName>
        <fullName evidence="1">Uncharacterized protein</fullName>
    </submittedName>
</protein>
<dbReference type="AlphaFoldDB" id="A0A103XB28"/>
<dbReference type="Gramene" id="KVH87435">
    <property type="protein sequence ID" value="KVH87435"/>
    <property type="gene ID" value="Ccrd_025326"/>
</dbReference>
<name>A0A103XB28_CYNCS</name>
<comment type="caution">
    <text evidence="1">The sequence shown here is derived from an EMBL/GenBank/DDBJ whole genome shotgun (WGS) entry which is preliminary data.</text>
</comment>
<dbReference type="Proteomes" id="UP000243975">
    <property type="component" value="Unassembled WGS sequence"/>
</dbReference>
<dbReference type="EMBL" id="LEKV01006228">
    <property type="protein sequence ID" value="KVH87435.1"/>
    <property type="molecule type" value="Genomic_DNA"/>
</dbReference>
<evidence type="ECO:0000313" key="1">
    <source>
        <dbReference type="EMBL" id="KVH87435.1"/>
    </source>
</evidence>